<dbReference type="OrthoDB" id="3067692at2759"/>
<name>A0A0D2MI75_HYPSF</name>
<sequence>FCSGCRNGGVLYLCPACGERAYCQTCLFIPENEADNFVCPPCFAVRQGEDGVLGKEKPYPFIFLRGMATRENHPKIIMTPLIIFSLHLRGWSILDTPCSVSYQALFPWLKGNVALVEIDFDLSSPEEIANFQGRMDNLLNQLKKPLFKRFTRFCVFITTHSDPITGYLHIGPNHCGSAPLEEVFEYLFPPKFQALLKCSSTNLLHIMACGSVVNISESNLALQAYAQKALFLRIYAYSHTDFQPSLCFNFVERHIVNFFIYGRYSLVPLLQDNQVLGSHTGIFEFCGSLPGQPNKLPALYRWSHPSKAPFGQRISPQCKFCKCVNTVKTVHVSDDSYTVVHRCKYISKKGKSCLFRAVYKMPTGGEWVLGRKPASFEQQGSWFKLKWVAVGANQKVGE</sequence>
<gene>
    <name evidence="1" type="ORF">HYPSUDRAFT_137783</name>
</gene>
<protein>
    <submittedName>
        <fullName evidence="1">Uncharacterized protein</fullName>
    </submittedName>
</protein>
<evidence type="ECO:0000313" key="2">
    <source>
        <dbReference type="Proteomes" id="UP000054270"/>
    </source>
</evidence>
<keyword evidence="2" id="KW-1185">Reference proteome</keyword>
<accession>A0A0D2MI75</accession>
<dbReference type="STRING" id="945553.A0A0D2MI75"/>
<dbReference type="Proteomes" id="UP000054270">
    <property type="component" value="Unassembled WGS sequence"/>
</dbReference>
<organism evidence="1 2">
    <name type="scientific">Hypholoma sublateritium (strain FD-334 SS-4)</name>
    <dbReference type="NCBI Taxonomy" id="945553"/>
    <lineage>
        <taxon>Eukaryota</taxon>
        <taxon>Fungi</taxon>
        <taxon>Dikarya</taxon>
        <taxon>Basidiomycota</taxon>
        <taxon>Agaricomycotina</taxon>
        <taxon>Agaricomycetes</taxon>
        <taxon>Agaricomycetidae</taxon>
        <taxon>Agaricales</taxon>
        <taxon>Agaricineae</taxon>
        <taxon>Strophariaceae</taxon>
        <taxon>Hypholoma</taxon>
    </lineage>
</organism>
<evidence type="ECO:0000313" key="1">
    <source>
        <dbReference type="EMBL" id="KJA23358.1"/>
    </source>
</evidence>
<reference evidence="2" key="1">
    <citation type="submission" date="2014-04" db="EMBL/GenBank/DDBJ databases">
        <title>Evolutionary Origins and Diversification of the Mycorrhizal Mutualists.</title>
        <authorList>
            <consortium name="DOE Joint Genome Institute"/>
            <consortium name="Mycorrhizal Genomics Consortium"/>
            <person name="Kohler A."/>
            <person name="Kuo A."/>
            <person name="Nagy L.G."/>
            <person name="Floudas D."/>
            <person name="Copeland A."/>
            <person name="Barry K.W."/>
            <person name="Cichocki N."/>
            <person name="Veneault-Fourrey C."/>
            <person name="LaButti K."/>
            <person name="Lindquist E.A."/>
            <person name="Lipzen A."/>
            <person name="Lundell T."/>
            <person name="Morin E."/>
            <person name="Murat C."/>
            <person name="Riley R."/>
            <person name="Ohm R."/>
            <person name="Sun H."/>
            <person name="Tunlid A."/>
            <person name="Henrissat B."/>
            <person name="Grigoriev I.V."/>
            <person name="Hibbett D.S."/>
            <person name="Martin F."/>
        </authorList>
    </citation>
    <scope>NUCLEOTIDE SEQUENCE [LARGE SCALE GENOMIC DNA]</scope>
    <source>
        <strain evidence="2">FD-334 SS-4</strain>
    </source>
</reference>
<dbReference type="OMA" id="DECEQAV"/>
<feature type="non-terminal residue" evidence="1">
    <location>
        <position position="1"/>
    </location>
</feature>
<proteinExistence type="predicted"/>
<dbReference type="EMBL" id="KN817543">
    <property type="protein sequence ID" value="KJA23358.1"/>
    <property type="molecule type" value="Genomic_DNA"/>
</dbReference>
<dbReference type="AlphaFoldDB" id="A0A0D2MI75"/>